<evidence type="ECO:0000313" key="2">
    <source>
        <dbReference type="EMBL" id="KAK6993045.1"/>
    </source>
</evidence>
<dbReference type="AlphaFoldDB" id="A0AAV9ZX91"/>
<comment type="caution">
    <text evidence="2">The sequence shown here is derived from an EMBL/GenBank/DDBJ whole genome shotgun (WGS) entry which is preliminary data.</text>
</comment>
<proteinExistence type="predicted"/>
<evidence type="ECO:0000256" key="1">
    <source>
        <dbReference type="SAM" id="Phobius"/>
    </source>
</evidence>
<sequence length="103" mass="11328">MVSWCPLVYTTYLICFPVERVVSGVVPIVVESISLPGMCSCPCRFSSLLTLFLCPSVVLLSLSAYHLCRRHGFVFGLLATDLSMLGSYLEGYCSLATCIYVLM</sequence>
<feature type="transmembrane region" description="Helical" evidence="1">
    <location>
        <begin position="48"/>
        <end position="67"/>
    </location>
</feature>
<keyword evidence="3" id="KW-1185">Reference proteome</keyword>
<evidence type="ECO:0000313" key="3">
    <source>
        <dbReference type="Proteomes" id="UP001362999"/>
    </source>
</evidence>
<keyword evidence="1" id="KW-0472">Membrane</keyword>
<feature type="transmembrane region" description="Helical" evidence="1">
    <location>
        <begin position="73"/>
        <end position="102"/>
    </location>
</feature>
<name>A0AAV9ZX91_9AGAR</name>
<keyword evidence="1" id="KW-1133">Transmembrane helix</keyword>
<accession>A0AAV9ZX91</accession>
<reference evidence="2 3" key="1">
    <citation type="journal article" date="2024" name="J Genomics">
        <title>Draft genome sequencing and assembly of Favolaschia claudopus CIRM-BRFM 2984 isolated from oak limbs.</title>
        <authorList>
            <person name="Navarro D."/>
            <person name="Drula E."/>
            <person name="Chaduli D."/>
            <person name="Cazenave R."/>
            <person name="Ahrendt S."/>
            <person name="Wang J."/>
            <person name="Lipzen A."/>
            <person name="Daum C."/>
            <person name="Barry K."/>
            <person name="Grigoriev I.V."/>
            <person name="Favel A."/>
            <person name="Rosso M.N."/>
            <person name="Martin F."/>
        </authorList>
    </citation>
    <scope>NUCLEOTIDE SEQUENCE [LARGE SCALE GENOMIC DNA]</scope>
    <source>
        <strain evidence="2 3">CIRM-BRFM 2984</strain>
    </source>
</reference>
<keyword evidence="1" id="KW-0812">Transmembrane</keyword>
<gene>
    <name evidence="2" type="ORF">R3P38DRAFT_3076885</name>
</gene>
<protein>
    <submittedName>
        <fullName evidence="2">Uncharacterized protein</fullName>
    </submittedName>
</protein>
<dbReference type="Proteomes" id="UP001362999">
    <property type="component" value="Unassembled WGS sequence"/>
</dbReference>
<organism evidence="2 3">
    <name type="scientific">Favolaschia claudopus</name>
    <dbReference type="NCBI Taxonomy" id="2862362"/>
    <lineage>
        <taxon>Eukaryota</taxon>
        <taxon>Fungi</taxon>
        <taxon>Dikarya</taxon>
        <taxon>Basidiomycota</taxon>
        <taxon>Agaricomycotina</taxon>
        <taxon>Agaricomycetes</taxon>
        <taxon>Agaricomycetidae</taxon>
        <taxon>Agaricales</taxon>
        <taxon>Marasmiineae</taxon>
        <taxon>Mycenaceae</taxon>
        <taxon>Favolaschia</taxon>
    </lineage>
</organism>
<dbReference type="EMBL" id="JAWWNJ010000104">
    <property type="protein sequence ID" value="KAK6993045.1"/>
    <property type="molecule type" value="Genomic_DNA"/>
</dbReference>